<dbReference type="InterPro" id="IPR041577">
    <property type="entry name" value="RT_RNaseH_2"/>
</dbReference>
<dbReference type="GO" id="GO:0003887">
    <property type="term" value="F:DNA-directed DNA polymerase activity"/>
    <property type="evidence" value="ECO:0007669"/>
    <property type="project" value="UniProtKB-KW"/>
</dbReference>
<dbReference type="SUPFAM" id="SSF56672">
    <property type="entry name" value="DNA/RNA polymerases"/>
    <property type="match status" value="2"/>
</dbReference>
<dbReference type="Gene3D" id="2.40.70.10">
    <property type="entry name" value="Acid Proteases"/>
    <property type="match status" value="2"/>
</dbReference>
<dbReference type="InterPro" id="IPR021109">
    <property type="entry name" value="Peptidase_aspartic_dom_sf"/>
</dbReference>
<comment type="caution">
    <text evidence="3">The sequence shown here is derived from an EMBL/GenBank/DDBJ whole genome shotgun (WGS) entry which is preliminary data.</text>
</comment>
<dbReference type="InterPro" id="IPR000477">
    <property type="entry name" value="RT_dom"/>
</dbReference>
<dbReference type="CDD" id="cd00303">
    <property type="entry name" value="retropepsin_like"/>
    <property type="match status" value="2"/>
</dbReference>
<keyword evidence="3" id="KW-0548">Nucleotidyltransferase</keyword>
<feature type="domain" description="Reverse transcriptase" evidence="1">
    <location>
        <begin position="1237"/>
        <end position="1320"/>
    </location>
</feature>
<evidence type="ECO:0000259" key="1">
    <source>
        <dbReference type="Pfam" id="PF00078"/>
    </source>
</evidence>
<protein>
    <submittedName>
        <fullName evidence="3">DNA-directed DNA polymerase</fullName>
    </submittedName>
</protein>
<dbReference type="Gene3D" id="3.30.70.270">
    <property type="match status" value="2"/>
</dbReference>
<reference evidence="3" key="1">
    <citation type="journal article" date="2019" name="Sci. Rep.">
        <title>Draft genome of Tanacetum cinerariifolium, the natural source of mosquito coil.</title>
        <authorList>
            <person name="Yamashiro T."/>
            <person name="Shiraishi A."/>
            <person name="Satake H."/>
            <person name="Nakayama K."/>
        </authorList>
    </citation>
    <scope>NUCLEOTIDE SEQUENCE</scope>
</reference>
<dbReference type="Pfam" id="PF17919">
    <property type="entry name" value="RT_RNaseH_2"/>
    <property type="match status" value="1"/>
</dbReference>
<dbReference type="CDD" id="cd01647">
    <property type="entry name" value="RT_LTR"/>
    <property type="match status" value="2"/>
</dbReference>
<keyword evidence="3" id="KW-0239">DNA-directed DNA polymerase</keyword>
<proteinExistence type="predicted"/>
<accession>A0A6L2LBM5</accession>
<dbReference type="EMBL" id="BKCJ010004122">
    <property type="protein sequence ID" value="GEU59161.1"/>
    <property type="molecule type" value="Genomic_DNA"/>
</dbReference>
<dbReference type="InterPro" id="IPR043128">
    <property type="entry name" value="Rev_trsase/Diguanyl_cyclase"/>
</dbReference>
<dbReference type="InterPro" id="IPR043502">
    <property type="entry name" value="DNA/RNA_pol_sf"/>
</dbReference>
<dbReference type="PANTHER" id="PTHR24559">
    <property type="entry name" value="TRANSPOSON TY3-I GAG-POL POLYPROTEIN"/>
    <property type="match status" value="1"/>
</dbReference>
<dbReference type="Pfam" id="PF00078">
    <property type="entry name" value="RVT_1"/>
    <property type="match status" value="2"/>
</dbReference>
<dbReference type="FunFam" id="3.30.70.270:FF:000020">
    <property type="entry name" value="Transposon Tf2-6 polyprotein-like Protein"/>
    <property type="match status" value="1"/>
</dbReference>
<evidence type="ECO:0000313" key="3">
    <source>
        <dbReference type="EMBL" id="GEU59161.1"/>
    </source>
</evidence>
<evidence type="ECO:0000259" key="2">
    <source>
        <dbReference type="Pfam" id="PF17919"/>
    </source>
</evidence>
<keyword evidence="3" id="KW-0808">Transferase</keyword>
<dbReference type="PANTHER" id="PTHR24559:SF444">
    <property type="entry name" value="REVERSE TRANSCRIPTASE DOMAIN-CONTAINING PROTEIN"/>
    <property type="match status" value="1"/>
</dbReference>
<feature type="domain" description="Reverse transcriptase/retrotransposon-derived protein RNase H-like" evidence="2">
    <location>
        <begin position="1388"/>
        <end position="1471"/>
    </location>
</feature>
<dbReference type="Gene3D" id="3.10.10.10">
    <property type="entry name" value="HIV Type 1 Reverse Transcriptase, subunit A, domain 1"/>
    <property type="match status" value="2"/>
</dbReference>
<sequence>MNEHCFAVLLKKLPEKLGDPGKFLIPCDFLGMVECLALADLDAIINLMPFSVWKRLSLPDLTPTCMTLELDDRSISRPVRVAEDVYVKVGSFHFLADFVVVDFDADPRVPLILGRSFLKSERAFIDVFEGELTLRVGKEAITFNLDQTSRYSANYSDMTAKRIDVIDMACKEYSQEVLGFSDTISSGNPTPYNDPIVFTTSSTLTPFGYSDFLLEEVDAFLAIEDEPTSSEFHQSYLDPEGDILLLESFLNGDPSLPPPNQRNYLPKVRKEFKICEAKSDKSLVDEPPIVELKVLPPHIEYAFLEGDDKLPVIIAKDLSVEEKTAFITKIHMKEDFKPIVQHQKRVNPKIHDIIKQEVIKLLDAGLIYPIFDSPWVSPVHCIPKKEGFTVVENDDNELILTRLVTGWRVCIDYHKLNEATQKDHFPLPFMDQMLERLAGNQYYCFLDGFSGYFQILIDPKDQEKTTFACPYGTFAYRRMPFGLCNAPGTFQRCMMAIFHDMIEKTMEVFMDDFSVFRNSFQSCLSHLERMLKRCEDTNLCLNWENSHFMVKRIPNIVEPEIRSIEEIVSMADRTMEELLHAPTEGYGEAIVISKILAENFEIKTNLLQLVQANKFYGFERDNPHTHINFELVEIVNKQVITPAAAKVVEKTCVTCGGAHAYYDCIATDSNQPSVCVATGSYNQVSPPNRDSHQIPPPGFALEENLRRNLNNDMRSILGSFFQNQPSTLGTLPSNIVPNPKGEMKAVTTRSGLAYEGPSIPTNSPLEKVDEQNTKEITDKEHSNCPGSTAQVQSLVVPISILEPDVPRTQSKPTIPYPFADALLLMPKFASTIKSLLANKDKLFELAKVPLNENCSAMLLKKLPKKLGDPVKFLIPYDFPGMDVCHALADLGASINLMPLSIWKKLSLPELTPTRMTLEQADRSITRPKGVTKDVFFKMGKFYFPTDFVVVDFEVDPRVPLILGRSFLRTGRALIDVYGEEITLRVNDESVTFNLNQTMRYSSTYDDNFMNRVDVINIACEEFVQDVLDLQYNPKSNNPTLVSDSSISKSDFSKEPIVKSSSPTLTSFGENPFQLPPMDLKLAEESKAKFSIEKPPELELKELTSHLEYAFLEESNKLPVIIAKDLKDVEKEALIKVLKSHKRAISWKISDIKGINPRFYTHKILMEDDYKPAVQSQRRVNPKIHDVIKKEVIKLLDVGMIYPISDSPWVSPIHCVPKKGGMIVVANENNELIPTRLVTGWRVCIDYRKLNDATRKDHFSLPFMDQMLKKLAGNEFYCFLDGFSGYFQIPIDPQDQEKTTFTCPYGTFAYRRMPFGLCNAPGNKISKSGIKVDRAKVDVIAKLPHPTTVKGVRSFLGHAGFYRRFIQDFSKFARPMTHLLEKETPFVFSKECVDAFNTLKNKLTEDLILVVPDWNLPFELMCDASDFVIGAVLRQRKTKHFQPIHYASKTMTEAQIHYTTTEKEMLVVRRLLRWVLLLQEFDITILDKKGSENLAADHLSRLENPHKDVLENKDINENFLLETLGSLSYNSTPWFDDIANFHAGNFIKKGLTSQQKKKFFKDLLKSSKLSMRDLLGAIMVPISQRRRDREKSLREMRCLRTLSKFVRYSTYRALKHVNFDLKTAGDHRKLQLNELSEFHDQAYENSVIYKERTKKLHDSKIKNRIFNVGDQVLLFNSRLKIFSEKLKTRWSGPFTITQVFPYGTIKLSQPDGPNFKVNGHCVKHYFGGDIPSNVVSDLHMFPMDK</sequence>
<gene>
    <name evidence="3" type="ORF">Tci_031139</name>
</gene>
<dbReference type="InterPro" id="IPR053134">
    <property type="entry name" value="RNA-dir_DNA_polymerase"/>
</dbReference>
<name>A0A6L2LBM5_TANCI</name>
<organism evidence="3">
    <name type="scientific">Tanacetum cinerariifolium</name>
    <name type="common">Dalmatian daisy</name>
    <name type="synonym">Chrysanthemum cinerariifolium</name>
    <dbReference type="NCBI Taxonomy" id="118510"/>
    <lineage>
        <taxon>Eukaryota</taxon>
        <taxon>Viridiplantae</taxon>
        <taxon>Streptophyta</taxon>
        <taxon>Embryophyta</taxon>
        <taxon>Tracheophyta</taxon>
        <taxon>Spermatophyta</taxon>
        <taxon>Magnoliopsida</taxon>
        <taxon>eudicotyledons</taxon>
        <taxon>Gunneridae</taxon>
        <taxon>Pentapetalae</taxon>
        <taxon>asterids</taxon>
        <taxon>campanulids</taxon>
        <taxon>Asterales</taxon>
        <taxon>Asteraceae</taxon>
        <taxon>Asteroideae</taxon>
        <taxon>Anthemideae</taxon>
        <taxon>Anthemidinae</taxon>
        <taxon>Tanacetum</taxon>
    </lineage>
</organism>
<feature type="domain" description="Reverse transcriptase" evidence="1">
    <location>
        <begin position="404"/>
        <end position="550"/>
    </location>
</feature>